<evidence type="ECO:0000313" key="3">
    <source>
        <dbReference type="EMBL" id="MEC0487853.1"/>
    </source>
</evidence>
<dbReference type="AlphaFoldDB" id="A0A0T6BQ42"/>
<dbReference type="OrthoDB" id="2922899at2"/>
<evidence type="ECO:0000313" key="5">
    <source>
        <dbReference type="Proteomes" id="UP001341297"/>
    </source>
</evidence>
<feature type="transmembrane region" description="Helical" evidence="1">
    <location>
        <begin position="72"/>
        <end position="96"/>
    </location>
</feature>
<protein>
    <submittedName>
        <fullName evidence="2">Uncharacterized protein</fullName>
    </submittedName>
</protein>
<gene>
    <name evidence="2" type="ORF">AB447_217075</name>
    <name evidence="3" type="ORF">P8828_24210</name>
</gene>
<dbReference type="Proteomes" id="UP000036168">
    <property type="component" value="Unassembled WGS sequence"/>
</dbReference>
<dbReference type="RefSeq" id="WP_046132586.1">
    <property type="nucleotide sequence ID" value="NZ_JAQCPU010000039.1"/>
</dbReference>
<keyword evidence="1" id="KW-0472">Membrane</keyword>
<comment type="caution">
    <text evidence="2">The sequence shown here is derived from an EMBL/GenBank/DDBJ whole genome shotgun (WGS) entry which is preliminary data.</text>
</comment>
<dbReference type="EMBL" id="LECW02000017">
    <property type="protein sequence ID" value="KRT93755.1"/>
    <property type="molecule type" value="Genomic_DNA"/>
</dbReference>
<evidence type="ECO:0000313" key="4">
    <source>
        <dbReference type="Proteomes" id="UP000036168"/>
    </source>
</evidence>
<evidence type="ECO:0000313" key="2">
    <source>
        <dbReference type="EMBL" id="KRT93755.1"/>
    </source>
</evidence>
<keyword evidence="1" id="KW-0812">Transmembrane</keyword>
<organism evidence="2 4">
    <name type="scientific">Bacillus glycinifermentans</name>
    <dbReference type="NCBI Taxonomy" id="1664069"/>
    <lineage>
        <taxon>Bacteria</taxon>
        <taxon>Bacillati</taxon>
        <taxon>Bacillota</taxon>
        <taxon>Bacilli</taxon>
        <taxon>Bacillales</taxon>
        <taxon>Bacillaceae</taxon>
        <taxon>Bacillus</taxon>
    </lineage>
</organism>
<name>A0A0T6BQ42_9BACI</name>
<reference evidence="2 4" key="1">
    <citation type="journal article" date="2015" name="Int. J. Syst. Evol. Microbiol.">
        <title>Bacillus glycinifermentans sp. nov., isolated from fermented soybean paste.</title>
        <authorList>
            <person name="Kim S.J."/>
            <person name="Dunlap C.A."/>
            <person name="Kwon S.W."/>
            <person name="Rooney A.P."/>
        </authorList>
    </citation>
    <scope>NUCLEOTIDE SEQUENCE [LARGE SCALE GENOMIC DNA]</scope>
    <source>
        <strain evidence="2 4">GO-13</strain>
    </source>
</reference>
<keyword evidence="5" id="KW-1185">Reference proteome</keyword>
<keyword evidence="1" id="KW-1133">Transmembrane helix</keyword>
<reference evidence="2" key="2">
    <citation type="submission" date="2015-10" db="EMBL/GenBank/DDBJ databases">
        <authorList>
            <person name="Gilbert D.G."/>
        </authorList>
    </citation>
    <scope>NUCLEOTIDE SEQUENCE</scope>
    <source>
        <strain evidence="2">GO-13</strain>
    </source>
</reference>
<dbReference type="Proteomes" id="UP001341297">
    <property type="component" value="Unassembled WGS sequence"/>
</dbReference>
<dbReference type="EMBL" id="JARRTL010000044">
    <property type="protein sequence ID" value="MEC0487853.1"/>
    <property type="molecule type" value="Genomic_DNA"/>
</dbReference>
<evidence type="ECO:0000256" key="1">
    <source>
        <dbReference type="SAM" id="Phobius"/>
    </source>
</evidence>
<feature type="transmembrane region" description="Helical" evidence="1">
    <location>
        <begin position="39"/>
        <end position="60"/>
    </location>
</feature>
<reference evidence="3 5" key="3">
    <citation type="submission" date="2023-03" db="EMBL/GenBank/DDBJ databases">
        <title>Agriculturally important microbes genome sequencing.</title>
        <authorList>
            <person name="Dunlap C."/>
        </authorList>
    </citation>
    <scope>NUCLEOTIDE SEQUENCE [LARGE SCALE GENOMIC DNA]</scope>
    <source>
        <strain evidence="3 5">CBP-3203</strain>
    </source>
</reference>
<proteinExistence type="predicted"/>
<accession>A0A0T6BQ42</accession>
<sequence length="121" mass="13180">MDKAMEYIDKLAAKLGVAADHVYGVLVKQAFATGVTDSIIGFVFLMIAVIAGVIITKVTVKSYEKRYCSWDCEWFFVVLAVGFLVVTPGGFGIYAISEGIKALINPEYYAIKEILDTIGGK</sequence>